<feature type="non-terminal residue" evidence="5">
    <location>
        <position position="444"/>
    </location>
</feature>
<feature type="domain" description="Cytochrome c" evidence="4">
    <location>
        <begin position="41"/>
        <end position="121"/>
    </location>
</feature>
<reference evidence="5" key="1">
    <citation type="submission" date="2018-05" db="EMBL/GenBank/DDBJ databases">
        <authorList>
            <person name="Lanie J.A."/>
            <person name="Ng W.-L."/>
            <person name="Kazmierczak K.M."/>
            <person name="Andrzejewski T.M."/>
            <person name="Davidsen T.M."/>
            <person name="Wayne K.J."/>
            <person name="Tettelin H."/>
            <person name="Glass J.I."/>
            <person name="Rusch D."/>
            <person name="Podicherti R."/>
            <person name="Tsui H.-C.T."/>
            <person name="Winkler M.E."/>
        </authorList>
    </citation>
    <scope>NUCLEOTIDE SEQUENCE</scope>
</reference>
<dbReference type="InterPro" id="IPR036909">
    <property type="entry name" value="Cyt_c-like_dom_sf"/>
</dbReference>
<name>A0A381VXZ9_9ZZZZ</name>
<evidence type="ECO:0000256" key="1">
    <source>
        <dbReference type="ARBA" id="ARBA00022617"/>
    </source>
</evidence>
<dbReference type="PROSITE" id="PS51007">
    <property type="entry name" value="CYTC"/>
    <property type="match status" value="1"/>
</dbReference>
<dbReference type="InterPro" id="IPR011042">
    <property type="entry name" value="6-blade_b-propeller_TolB-like"/>
</dbReference>
<dbReference type="GO" id="GO:0020037">
    <property type="term" value="F:heme binding"/>
    <property type="evidence" value="ECO:0007669"/>
    <property type="project" value="InterPro"/>
</dbReference>
<dbReference type="InterPro" id="IPR009056">
    <property type="entry name" value="Cyt_c-like_dom"/>
</dbReference>
<evidence type="ECO:0000256" key="2">
    <source>
        <dbReference type="ARBA" id="ARBA00022723"/>
    </source>
</evidence>
<dbReference type="EMBL" id="UINC01010127">
    <property type="protein sequence ID" value="SVA45170.1"/>
    <property type="molecule type" value="Genomic_DNA"/>
</dbReference>
<dbReference type="SUPFAM" id="SSF46626">
    <property type="entry name" value="Cytochrome c"/>
    <property type="match status" value="1"/>
</dbReference>
<dbReference type="SUPFAM" id="SSF50952">
    <property type="entry name" value="Soluble quinoprotein glucose dehydrogenase"/>
    <property type="match status" value="1"/>
</dbReference>
<dbReference type="Pfam" id="PF13442">
    <property type="entry name" value="Cytochrome_CBB3"/>
    <property type="match status" value="1"/>
</dbReference>
<evidence type="ECO:0000256" key="3">
    <source>
        <dbReference type="ARBA" id="ARBA00023004"/>
    </source>
</evidence>
<keyword evidence="2" id="KW-0479">Metal-binding</keyword>
<evidence type="ECO:0000313" key="5">
    <source>
        <dbReference type="EMBL" id="SVA45170.1"/>
    </source>
</evidence>
<keyword evidence="1" id="KW-0349">Heme</keyword>
<dbReference type="InterPro" id="IPR012938">
    <property type="entry name" value="Glc/Sorbosone_DH"/>
</dbReference>
<dbReference type="PANTHER" id="PTHR19328:SF13">
    <property type="entry name" value="HIPL1 PROTEIN"/>
    <property type="match status" value="1"/>
</dbReference>
<dbReference type="PANTHER" id="PTHR19328">
    <property type="entry name" value="HEDGEHOG-INTERACTING PROTEIN"/>
    <property type="match status" value="1"/>
</dbReference>
<organism evidence="5">
    <name type="scientific">marine metagenome</name>
    <dbReference type="NCBI Taxonomy" id="408172"/>
    <lineage>
        <taxon>unclassified sequences</taxon>
        <taxon>metagenomes</taxon>
        <taxon>ecological metagenomes</taxon>
    </lineage>
</organism>
<dbReference type="Gene3D" id="2.120.10.30">
    <property type="entry name" value="TolB, C-terminal domain"/>
    <property type="match status" value="1"/>
</dbReference>
<protein>
    <recommendedName>
        <fullName evidence="4">Cytochrome c domain-containing protein</fullName>
    </recommendedName>
</protein>
<accession>A0A381VXZ9</accession>
<dbReference type="GO" id="GO:0009055">
    <property type="term" value="F:electron transfer activity"/>
    <property type="evidence" value="ECO:0007669"/>
    <property type="project" value="InterPro"/>
</dbReference>
<sequence length="444" mass="48951">MIRRLYKRILISLSLLTCLTAIAQNADFLSEAQLERLSQLPLSDPFIQVFNKQCAVCHGEDLLGAAQGTPLVGVDLRYGSSIEAITKSIADGFPESGMPAWSATLDEDWIHNLALYVSEQRAGTTIVDKRANIPLAIPEDVVVSERHAFRIETIVSGLDPLPFSIAPLPDGRILLTEKLRGLSIISSDGTQSALISGTPKTYDDTRIGFGQLMGVGWMFDVAIHPDFEENGWIYLHYGDRCSDCNEVSRQSGKPVSINKLIRGRIKNATWIDEETIWQADIETYSAQSDISAGGRISFDPAGYVFISVGMKGSHDYIGVQDLSLPYGKIHRMHDDGRIPSDNPFVDIPGALKSIWSYGHRSTQGLEFNQATGQLWCTEMGPRGGDELNLVLPGRNYGWPLYTNGVNYDGRPIDYWDELGIELAPEDVEQPVLDMTPSPAISSFV</sequence>
<gene>
    <name evidence="5" type="ORF">METZ01_LOCUS98024</name>
</gene>
<dbReference type="Gene3D" id="1.10.760.10">
    <property type="entry name" value="Cytochrome c-like domain"/>
    <property type="match status" value="1"/>
</dbReference>
<dbReference type="AlphaFoldDB" id="A0A381VXZ9"/>
<dbReference type="Pfam" id="PF07995">
    <property type="entry name" value="GSDH"/>
    <property type="match status" value="1"/>
</dbReference>
<evidence type="ECO:0000259" key="4">
    <source>
        <dbReference type="PROSITE" id="PS51007"/>
    </source>
</evidence>
<dbReference type="InterPro" id="IPR011041">
    <property type="entry name" value="Quinoprot_gluc/sorb_DH_b-prop"/>
</dbReference>
<proteinExistence type="predicted"/>
<dbReference type="GO" id="GO:0046872">
    <property type="term" value="F:metal ion binding"/>
    <property type="evidence" value="ECO:0007669"/>
    <property type="project" value="UniProtKB-KW"/>
</dbReference>
<keyword evidence="3" id="KW-0408">Iron</keyword>